<name>A0A2V2MN17_9EURY</name>
<dbReference type="OrthoDB" id="378468at2157"/>
<dbReference type="Proteomes" id="UP000245934">
    <property type="component" value="Unassembled WGS sequence"/>
</dbReference>
<reference evidence="1 2" key="1">
    <citation type="submission" date="2018-05" db="EMBL/GenBank/DDBJ databases">
        <title>Draft genome of Methanospirillum stamsii Pt1.</title>
        <authorList>
            <person name="Dueholm M.S."/>
            <person name="Nielsen P.H."/>
            <person name="Bakmann L.F."/>
            <person name="Otzen D.E."/>
        </authorList>
    </citation>
    <scope>NUCLEOTIDE SEQUENCE [LARGE SCALE GENOMIC DNA]</scope>
    <source>
        <strain evidence="1 2">Pt1</strain>
    </source>
</reference>
<dbReference type="EMBL" id="QGMZ01000089">
    <property type="protein sequence ID" value="PWR69462.1"/>
    <property type="molecule type" value="Genomic_DNA"/>
</dbReference>
<dbReference type="AlphaFoldDB" id="A0A2V2MN17"/>
<protein>
    <recommendedName>
        <fullName evidence="3">Thioredoxin domain-containing protein</fullName>
    </recommendedName>
</protein>
<dbReference type="GeneID" id="97611252"/>
<dbReference type="InterPro" id="IPR036249">
    <property type="entry name" value="Thioredoxin-like_sf"/>
</dbReference>
<keyword evidence="2" id="KW-1185">Reference proteome</keyword>
<organism evidence="1 2">
    <name type="scientific">Methanospirillum stamsii</name>
    <dbReference type="NCBI Taxonomy" id="1277351"/>
    <lineage>
        <taxon>Archaea</taxon>
        <taxon>Methanobacteriati</taxon>
        <taxon>Methanobacteriota</taxon>
        <taxon>Stenosarchaea group</taxon>
        <taxon>Methanomicrobia</taxon>
        <taxon>Methanomicrobiales</taxon>
        <taxon>Methanospirillaceae</taxon>
        <taxon>Methanospirillum</taxon>
    </lineage>
</organism>
<gene>
    <name evidence="1" type="ORF">DLD82_18170</name>
</gene>
<accession>A0A2V2MN17</accession>
<evidence type="ECO:0000313" key="2">
    <source>
        <dbReference type="Proteomes" id="UP000245934"/>
    </source>
</evidence>
<sequence>MISQTSIFLISVSSILIVVILVMGISPVSGAVYSINGSQMDSKLLSENIQSDPSLIAGDLPRGRVIFFWNTHCGACHLAWDFIDEFIPNHPEVEILNYDLYNSTDNRTLFENYKEKYHRNQLSIPSMIVGNITLEGTQDIRNHLPEILHLQQEVHSSQGIIVDLQKFINNLHLF</sequence>
<dbReference type="SUPFAM" id="SSF52833">
    <property type="entry name" value="Thioredoxin-like"/>
    <property type="match status" value="1"/>
</dbReference>
<dbReference type="RefSeq" id="WP_109942538.1">
    <property type="nucleotide sequence ID" value="NZ_CP176366.1"/>
</dbReference>
<proteinExistence type="predicted"/>
<comment type="caution">
    <text evidence="1">The sequence shown here is derived from an EMBL/GenBank/DDBJ whole genome shotgun (WGS) entry which is preliminary data.</text>
</comment>
<evidence type="ECO:0000313" key="1">
    <source>
        <dbReference type="EMBL" id="PWR69462.1"/>
    </source>
</evidence>
<evidence type="ECO:0008006" key="3">
    <source>
        <dbReference type="Google" id="ProtNLM"/>
    </source>
</evidence>